<gene>
    <name evidence="1" type="ORF">VITISV_001213</name>
</gene>
<evidence type="ECO:0000313" key="1">
    <source>
        <dbReference type="EMBL" id="CAN82965.1"/>
    </source>
</evidence>
<name>A5B8X9_VITVI</name>
<accession>A5B8X9</accession>
<organism evidence="1">
    <name type="scientific">Vitis vinifera</name>
    <name type="common">Grape</name>
    <dbReference type="NCBI Taxonomy" id="29760"/>
    <lineage>
        <taxon>Eukaryota</taxon>
        <taxon>Viridiplantae</taxon>
        <taxon>Streptophyta</taxon>
        <taxon>Embryophyta</taxon>
        <taxon>Tracheophyta</taxon>
        <taxon>Spermatophyta</taxon>
        <taxon>Magnoliopsida</taxon>
        <taxon>eudicotyledons</taxon>
        <taxon>Gunneridae</taxon>
        <taxon>Pentapetalae</taxon>
        <taxon>rosids</taxon>
        <taxon>Vitales</taxon>
        <taxon>Vitaceae</taxon>
        <taxon>Viteae</taxon>
        <taxon>Vitis</taxon>
    </lineage>
</organism>
<protein>
    <submittedName>
        <fullName evidence="1">Uncharacterized protein</fullName>
    </submittedName>
</protein>
<reference evidence="1" key="1">
    <citation type="journal article" date="2007" name="PLoS ONE">
        <title>The first genome sequence of an elite grapevine cultivar (Pinot noir Vitis vinifera L.): coping with a highly heterozygous genome.</title>
        <authorList>
            <person name="Velasco R."/>
            <person name="Zharkikh A."/>
            <person name="Troggio M."/>
            <person name="Cartwright D.A."/>
            <person name="Cestaro A."/>
            <person name="Pruss D."/>
            <person name="Pindo M."/>
            <person name="FitzGerald L.M."/>
            <person name="Vezzulli S."/>
            <person name="Reid J."/>
            <person name="Malacarne G."/>
            <person name="Iliev D."/>
            <person name="Coppola G."/>
            <person name="Wardell B."/>
            <person name="Micheletti D."/>
            <person name="Macalma T."/>
            <person name="Facci M."/>
            <person name="Mitchell J.T."/>
            <person name="Perazzolli M."/>
            <person name="Eldredge G."/>
            <person name="Gatto P."/>
            <person name="Oyzerski R."/>
            <person name="Moretto M."/>
            <person name="Gutin N."/>
            <person name="Stefanini M."/>
            <person name="Chen Y."/>
            <person name="Segala C."/>
            <person name="Davenport C."/>
            <person name="Dematte L."/>
            <person name="Mraz A."/>
            <person name="Battilana J."/>
            <person name="Stormo K."/>
            <person name="Costa F."/>
            <person name="Tao Q."/>
            <person name="Si-Ammour A."/>
            <person name="Harkins T."/>
            <person name="Lackey A."/>
            <person name="Perbost C."/>
            <person name="Taillon B."/>
            <person name="Stella A."/>
            <person name="Solovyev V."/>
            <person name="Fawcett J.A."/>
            <person name="Sterck L."/>
            <person name="Vandepoele K."/>
            <person name="Grando S.M."/>
            <person name="Toppo S."/>
            <person name="Moser C."/>
            <person name="Lanchbury J."/>
            <person name="Bogden R."/>
            <person name="Skolnick M."/>
            <person name="Sgaramella V."/>
            <person name="Bhatnagar S.K."/>
            <person name="Fontana P."/>
            <person name="Gutin A."/>
            <person name="Van de Peer Y."/>
            <person name="Salamini F."/>
            <person name="Viola R."/>
        </authorList>
    </citation>
    <scope>NUCLEOTIDE SEQUENCE</scope>
</reference>
<dbReference type="EMBL" id="AM450750">
    <property type="protein sequence ID" value="CAN82965.1"/>
    <property type="molecule type" value="Genomic_DNA"/>
</dbReference>
<dbReference type="AlphaFoldDB" id="A5B8X9"/>
<sequence length="36" mass="4130">MRPAMRYSAESNQQSITLVYQEGCIGSFTKHFTPLH</sequence>
<proteinExistence type="predicted"/>